<evidence type="ECO:0000313" key="1">
    <source>
        <dbReference type="EMBL" id="MPC95055.1"/>
    </source>
</evidence>
<name>A0A5B7JKE2_PORTR</name>
<dbReference type="AlphaFoldDB" id="A0A5B7JKE2"/>
<organism evidence="1 2">
    <name type="scientific">Portunus trituberculatus</name>
    <name type="common">Swimming crab</name>
    <name type="synonym">Neptunus trituberculatus</name>
    <dbReference type="NCBI Taxonomy" id="210409"/>
    <lineage>
        <taxon>Eukaryota</taxon>
        <taxon>Metazoa</taxon>
        <taxon>Ecdysozoa</taxon>
        <taxon>Arthropoda</taxon>
        <taxon>Crustacea</taxon>
        <taxon>Multicrustacea</taxon>
        <taxon>Malacostraca</taxon>
        <taxon>Eumalacostraca</taxon>
        <taxon>Eucarida</taxon>
        <taxon>Decapoda</taxon>
        <taxon>Pleocyemata</taxon>
        <taxon>Brachyura</taxon>
        <taxon>Eubrachyura</taxon>
        <taxon>Portunoidea</taxon>
        <taxon>Portunidae</taxon>
        <taxon>Portuninae</taxon>
        <taxon>Portunus</taxon>
    </lineage>
</organism>
<comment type="caution">
    <text evidence="1">The sequence shown here is derived from an EMBL/GenBank/DDBJ whole genome shotgun (WGS) entry which is preliminary data.</text>
</comment>
<sequence length="62" mass="6597">MQASSDPSMNLSQSQTPNPCPACLTPLRYPALVNMSACPHYPPPLPCPLSISLPSCQSRVSL</sequence>
<dbReference type="Proteomes" id="UP000324222">
    <property type="component" value="Unassembled WGS sequence"/>
</dbReference>
<reference evidence="1 2" key="1">
    <citation type="submission" date="2019-05" db="EMBL/GenBank/DDBJ databases">
        <title>Another draft genome of Portunus trituberculatus and its Hox gene families provides insights of decapod evolution.</title>
        <authorList>
            <person name="Jeong J.-H."/>
            <person name="Song I."/>
            <person name="Kim S."/>
            <person name="Choi T."/>
            <person name="Kim D."/>
            <person name="Ryu S."/>
            <person name="Kim W."/>
        </authorList>
    </citation>
    <scope>NUCLEOTIDE SEQUENCE [LARGE SCALE GENOMIC DNA]</scope>
    <source>
        <tissue evidence="1">Muscle</tissue>
    </source>
</reference>
<accession>A0A5B7JKE2</accession>
<proteinExistence type="predicted"/>
<protein>
    <submittedName>
        <fullName evidence="1">Uncharacterized protein</fullName>
    </submittedName>
</protein>
<dbReference type="EMBL" id="VSRR010100869">
    <property type="protein sequence ID" value="MPC95055.1"/>
    <property type="molecule type" value="Genomic_DNA"/>
</dbReference>
<gene>
    <name evidence="1" type="ORF">E2C01_090250</name>
</gene>
<evidence type="ECO:0000313" key="2">
    <source>
        <dbReference type="Proteomes" id="UP000324222"/>
    </source>
</evidence>
<keyword evidence="2" id="KW-1185">Reference proteome</keyword>